<name>A0AA37HAC8_9HYPH</name>
<organism evidence="7 8">
    <name type="scientific">Methylobacterium frigidaeris</name>
    <dbReference type="NCBI Taxonomy" id="2038277"/>
    <lineage>
        <taxon>Bacteria</taxon>
        <taxon>Pseudomonadati</taxon>
        <taxon>Pseudomonadota</taxon>
        <taxon>Alphaproteobacteria</taxon>
        <taxon>Hyphomicrobiales</taxon>
        <taxon>Methylobacteriaceae</taxon>
        <taxon>Methylobacterium</taxon>
    </lineage>
</organism>
<dbReference type="InterPro" id="IPR011250">
    <property type="entry name" value="OMP/PagP_B-barrel"/>
</dbReference>
<comment type="subcellular location">
    <subcellularLocation>
        <location evidence="1">Cell outer membrane</location>
    </subcellularLocation>
</comment>
<feature type="domain" description="Autotransporter" evidence="6">
    <location>
        <begin position="1"/>
        <end position="109"/>
    </location>
</feature>
<reference evidence="7" key="2">
    <citation type="submission" date="2021-08" db="EMBL/GenBank/DDBJ databases">
        <authorList>
            <person name="Tani A."/>
            <person name="Ola A."/>
            <person name="Ogura Y."/>
            <person name="Katsura K."/>
            <person name="Hayashi T."/>
        </authorList>
    </citation>
    <scope>NUCLEOTIDE SEQUENCE</scope>
    <source>
        <strain evidence="7">JCM 32048</strain>
    </source>
</reference>
<dbReference type="PROSITE" id="PS51208">
    <property type="entry name" value="AUTOTRANSPORTER"/>
    <property type="match status" value="1"/>
</dbReference>
<keyword evidence="2" id="KW-0732">Signal</keyword>
<dbReference type="GO" id="GO:0009279">
    <property type="term" value="C:cell outer membrane"/>
    <property type="evidence" value="ECO:0007669"/>
    <property type="project" value="UniProtKB-SubCell"/>
</dbReference>
<dbReference type="InterPro" id="IPR051692">
    <property type="entry name" value="OMP-like"/>
</dbReference>
<dbReference type="InterPro" id="IPR005546">
    <property type="entry name" value="Autotransporte_beta"/>
</dbReference>
<proteinExistence type="inferred from homology"/>
<dbReference type="Gene3D" id="2.40.160.20">
    <property type="match status" value="1"/>
</dbReference>
<evidence type="ECO:0000313" key="7">
    <source>
        <dbReference type="EMBL" id="GJD62337.1"/>
    </source>
</evidence>
<comment type="caution">
    <text evidence="7">The sequence shown here is derived from an EMBL/GenBank/DDBJ whole genome shotgun (WGS) entry which is preliminary data.</text>
</comment>
<dbReference type="Pfam" id="PF13505">
    <property type="entry name" value="OMP_b-brl"/>
    <property type="match status" value="1"/>
</dbReference>
<dbReference type="Gene3D" id="2.40.128.130">
    <property type="entry name" value="Autotransporter beta-domain"/>
    <property type="match status" value="1"/>
</dbReference>
<evidence type="ECO:0000256" key="2">
    <source>
        <dbReference type="ARBA" id="ARBA00022729"/>
    </source>
</evidence>
<reference evidence="7" key="1">
    <citation type="journal article" date="2016" name="Front. Microbiol.">
        <title>Genome Sequence of the Piezophilic, Mesophilic Sulfate-Reducing Bacterium Desulfovibrio indicus J2T.</title>
        <authorList>
            <person name="Cao J."/>
            <person name="Maignien L."/>
            <person name="Shao Z."/>
            <person name="Alain K."/>
            <person name="Jebbar M."/>
        </authorList>
    </citation>
    <scope>NUCLEOTIDE SEQUENCE</scope>
    <source>
        <strain evidence="7">JCM 32048</strain>
    </source>
</reference>
<dbReference type="PANTHER" id="PTHR34001:SF3">
    <property type="entry name" value="BLL7405 PROTEIN"/>
    <property type="match status" value="1"/>
</dbReference>
<evidence type="ECO:0000256" key="1">
    <source>
        <dbReference type="ARBA" id="ARBA00004442"/>
    </source>
</evidence>
<accession>A0AA37HAC8</accession>
<evidence type="ECO:0000256" key="3">
    <source>
        <dbReference type="ARBA" id="ARBA00023136"/>
    </source>
</evidence>
<dbReference type="Proteomes" id="UP001055286">
    <property type="component" value="Unassembled WGS sequence"/>
</dbReference>
<gene>
    <name evidence="7" type="ORF">MPEAHAMD_2490</name>
</gene>
<dbReference type="PANTHER" id="PTHR34001">
    <property type="entry name" value="BLL7405 PROTEIN"/>
    <property type="match status" value="1"/>
</dbReference>
<dbReference type="EMBL" id="BPQJ01000010">
    <property type="protein sequence ID" value="GJD62337.1"/>
    <property type="molecule type" value="Genomic_DNA"/>
</dbReference>
<evidence type="ECO:0000256" key="5">
    <source>
        <dbReference type="ARBA" id="ARBA00038306"/>
    </source>
</evidence>
<evidence type="ECO:0000313" key="8">
    <source>
        <dbReference type="Proteomes" id="UP001055286"/>
    </source>
</evidence>
<evidence type="ECO:0000256" key="4">
    <source>
        <dbReference type="ARBA" id="ARBA00023237"/>
    </source>
</evidence>
<dbReference type="AlphaFoldDB" id="A0AA37HAC8"/>
<protein>
    <recommendedName>
        <fullName evidence="6">Autotransporter domain-containing protein</fullName>
    </recommendedName>
</protein>
<sequence length="370" mass="39067">MSLRVGTNIKSGDVLLQPYFTGSVYHEFGDAITTNVVTDIGLATANGGPRFVDGVGTIRSNRIGTYGQVALGLAGQILNTGWQGYVRGDYRIGDHIESFGASAGIRYSFNPEPSAVRTVKSEDGGLFAITSEEVNWTGVTVGGSVGAVWDFTRLAFPTGGSLTQPSDTTTYPYSLSSAPIARPRAAGLIVGGGIGANYQFGKWVVGVEGDASWVNAQGGRACPNRVYYSCKTQIDMLSFVTGRVGYAWGRTLFYGKGGLAIADVADSFQQNNTFGLPLTSLAYKPVGNGSARATVLGWALGAGFEVALTNKWSAKAEYLHYDLEANRAAYNVAGVVSRNERNGDLVRIGLNYRFGSAPVVASAAPIVAKY</sequence>
<evidence type="ECO:0000259" key="6">
    <source>
        <dbReference type="PROSITE" id="PS51208"/>
    </source>
</evidence>
<dbReference type="InterPro" id="IPR027385">
    <property type="entry name" value="Beta-barrel_OMP"/>
</dbReference>
<dbReference type="InterPro" id="IPR036709">
    <property type="entry name" value="Autotransporte_beta_dom_sf"/>
</dbReference>
<keyword evidence="3" id="KW-0472">Membrane</keyword>
<keyword evidence="4" id="KW-0998">Cell outer membrane</keyword>
<comment type="similarity">
    <text evidence="5">Belongs to the Omp25/RopB family.</text>
</comment>
<dbReference type="SUPFAM" id="SSF56925">
    <property type="entry name" value="OMPA-like"/>
    <property type="match status" value="1"/>
</dbReference>
<keyword evidence="8" id="KW-1185">Reference proteome</keyword>
<dbReference type="SUPFAM" id="SSF103515">
    <property type="entry name" value="Autotransporter"/>
    <property type="match status" value="1"/>
</dbReference>